<dbReference type="PANTHER" id="PTHR41317:SF1">
    <property type="entry name" value="PD-(D_E)XK NUCLEASE FAMILY TRANSPOSASE"/>
    <property type="match status" value="1"/>
</dbReference>
<organism evidence="2 3">
    <name type="scientific">Hallerella porci</name>
    <dbReference type="NCBI Taxonomy" id="1945871"/>
    <lineage>
        <taxon>Bacteria</taxon>
        <taxon>Pseudomonadati</taxon>
        <taxon>Fibrobacterota</taxon>
        <taxon>Fibrobacteria</taxon>
        <taxon>Fibrobacterales</taxon>
        <taxon>Fibrobacteraceae</taxon>
        <taxon>Hallerella</taxon>
    </lineage>
</organism>
<protein>
    <submittedName>
        <fullName evidence="2">Transposase/invertase (TIGR01784 family)</fullName>
    </submittedName>
</protein>
<sequence length="337" mass="39348">MNRYQYLAMLEAFKKDKNSLVTYQKLYKYAYILSDSVFKIIFAKEKDRERLISLLNAMLQLDGPDMIKSLTLEMQEYPGIFDKKTCILDIVGTTSAGEKVLVEIQQKGEDLFRDRVEYYISRVIENQVHKSERYELPKIYFLGILDFEMFPKEPTEYLHHVHEMCHGRKFFPKIQKVFVEVSKFFDLDRRGLLNDDKSNAADWLRAFKGIINEEPLPEHILKNPIFKNLLDELILTNFGSELFNAEVKNMTDLKYEHECGFLEGKKEGVFEGRKQGLQEGRKEGLQEGKEEGLREGHKKGISDSLLQLAKEMLADHIPLETISKYSKLSVDEIKKLQ</sequence>
<dbReference type="NCBIfam" id="TIGR01784">
    <property type="entry name" value="T_den_put_tspse"/>
    <property type="match status" value="1"/>
</dbReference>
<dbReference type="EMBL" id="QGHD01000029">
    <property type="protein sequence ID" value="PWK93240.1"/>
    <property type="molecule type" value="Genomic_DNA"/>
</dbReference>
<gene>
    <name evidence="2" type="ORF">B0H50_1298</name>
</gene>
<evidence type="ECO:0000256" key="1">
    <source>
        <dbReference type="SAM" id="MobiDB-lite"/>
    </source>
</evidence>
<evidence type="ECO:0000313" key="2">
    <source>
        <dbReference type="EMBL" id="PWK93240.1"/>
    </source>
</evidence>
<dbReference type="InterPro" id="IPR010106">
    <property type="entry name" value="RpnA"/>
</dbReference>
<dbReference type="PANTHER" id="PTHR41317">
    <property type="entry name" value="PD-(D_E)XK NUCLEASE FAMILY TRANSPOSASE"/>
    <property type="match status" value="1"/>
</dbReference>
<dbReference type="RefSeq" id="WP_109587729.1">
    <property type="nucleotide sequence ID" value="NZ_QGHD01000029.1"/>
</dbReference>
<reference evidence="2 3" key="1">
    <citation type="submission" date="2018-05" db="EMBL/GenBank/DDBJ databases">
        <title>Animal gut microbial communities from fecal samples from Wisconsin, USA.</title>
        <authorList>
            <person name="Neumann A."/>
        </authorList>
    </citation>
    <scope>NUCLEOTIDE SEQUENCE [LARGE SCALE GENOMIC DNA]</scope>
    <source>
        <strain evidence="2 3">UWS4</strain>
    </source>
</reference>
<keyword evidence="3" id="KW-1185">Reference proteome</keyword>
<dbReference type="Pfam" id="PF12784">
    <property type="entry name" value="PDDEXK_2"/>
    <property type="match status" value="1"/>
</dbReference>
<accession>A0ABX5LJW3</accession>
<dbReference type="Proteomes" id="UP000245523">
    <property type="component" value="Unassembled WGS sequence"/>
</dbReference>
<proteinExistence type="predicted"/>
<comment type="caution">
    <text evidence="2">The sequence shown here is derived from an EMBL/GenBank/DDBJ whole genome shotgun (WGS) entry which is preliminary data.</text>
</comment>
<feature type="region of interest" description="Disordered" evidence="1">
    <location>
        <begin position="273"/>
        <end position="297"/>
    </location>
</feature>
<evidence type="ECO:0000313" key="3">
    <source>
        <dbReference type="Proteomes" id="UP000245523"/>
    </source>
</evidence>
<name>A0ABX5LJW3_9BACT</name>